<evidence type="ECO:0000259" key="9">
    <source>
        <dbReference type="PROSITE" id="PS51012"/>
    </source>
</evidence>
<evidence type="ECO:0000256" key="1">
    <source>
        <dbReference type="ARBA" id="ARBA00004651"/>
    </source>
</evidence>
<feature type="domain" description="ABC transmembrane type-2" evidence="9">
    <location>
        <begin position="35"/>
        <end position="259"/>
    </location>
</feature>
<keyword evidence="7 8" id="KW-0472">Membrane</keyword>
<evidence type="ECO:0000256" key="3">
    <source>
        <dbReference type="ARBA" id="ARBA00022448"/>
    </source>
</evidence>
<protein>
    <recommendedName>
        <fullName evidence="8">Transport permease protein</fullName>
    </recommendedName>
</protein>
<feature type="transmembrane region" description="Helical" evidence="8">
    <location>
        <begin position="70"/>
        <end position="89"/>
    </location>
</feature>
<evidence type="ECO:0000256" key="2">
    <source>
        <dbReference type="ARBA" id="ARBA00007783"/>
    </source>
</evidence>
<sequence length="267" mass="31390">MTHVFHLLKEQYANLGLIFRMSAYDVKSQYQMHYLGALWQFLTPAVQIFVYWFVFGIGIRGGAPVGEIPFFVWLLCGLIPWFFIGPSLVQGSNSIYTKINLVSKMKFPVSILPTITIISKSTNFYIMLVILTGIIYLSGINPGIYLLQLPYYLLCLYAFLFAFTILASTISIIIRDFQLFLQSMMRLLFFLTPILWEPSRMPEIYHQILKLNPFYYLIFGFRDTFLGQGWFYEDLTYMLYFWLLTLLILLVGAIMHFKFRKKFIDFL</sequence>
<keyword evidence="5 8" id="KW-0812">Transmembrane</keyword>
<evidence type="ECO:0000313" key="10">
    <source>
        <dbReference type="EMBL" id="PYZ92597.1"/>
    </source>
</evidence>
<dbReference type="GO" id="GO:0015920">
    <property type="term" value="P:lipopolysaccharide transport"/>
    <property type="evidence" value="ECO:0007669"/>
    <property type="project" value="TreeGrafter"/>
</dbReference>
<evidence type="ECO:0000256" key="6">
    <source>
        <dbReference type="ARBA" id="ARBA00022989"/>
    </source>
</evidence>
<comment type="caution">
    <text evidence="10">The sequence shown here is derived from an EMBL/GenBank/DDBJ whole genome shotgun (WGS) entry which is preliminary data.</text>
</comment>
<keyword evidence="11" id="KW-1185">Reference proteome</keyword>
<reference evidence="10 11" key="1">
    <citation type="submission" date="2017-10" db="EMBL/GenBank/DDBJ databases">
        <title>Bacillus sp. nov., a halophilic bacterium isolated from a Keqin Lake.</title>
        <authorList>
            <person name="Wang H."/>
        </authorList>
    </citation>
    <scope>NUCLEOTIDE SEQUENCE [LARGE SCALE GENOMIC DNA]</scope>
    <source>
        <strain evidence="10 11">KQ-12</strain>
    </source>
</reference>
<evidence type="ECO:0000256" key="5">
    <source>
        <dbReference type="ARBA" id="ARBA00022692"/>
    </source>
</evidence>
<dbReference type="GO" id="GO:0140359">
    <property type="term" value="F:ABC-type transporter activity"/>
    <property type="evidence" value="ECO:0007669"/>
    <property type="project" value="InterPro"/>
</dbReference>
<dbReference type="Proteomes" id="UP000248214">
    <property type="component" value="Unassembled WGS sequence"/>
</dbReference>
<evidence type="ECO:0000256" key="4">
    <source>
        <dbReference type="ARBA" id="ARBA00022475"/>
    </source>
</evidence>
<comment type="subcellular location">
    <subcellularLocation>
        <location evidence="1 8">Cell membrane</location>
        <topology evidence="1 8">Multi-pass membrane protein</topology>
    </subcellularLocation>
</comment>
<dbReference type="OrthoDB" id="9794365at2"/>
<comment type="caution">
    <text evidence="8">Lacks conserved residue(s) required for the propagation of feature annotation.</text>
</comment>
<dbReference type="PROSITE" id="PS51012">
    <property type="entry name" value="ABC_TM2"/>
    <property type="match status" value="1"/>
</dbReference>
<keyword evidence="3 8" id="KW-0813">Transport</keyword>
<dbReference type="PANTHER" id="PTHR30413:SF10">
    <property type="entry name" value="CAPSULE POLYSACCHARIDE EXPORT INNER-MEMBRANE PROTEIN CTRC"/>
    <property type="match status" value="1"/>
</dbReference>
<feature type="transmembrane region" description="Helical" evidence="8">
    <location>
        <begin position="237"/>
        <end position="257"/>
    </location>
</feature>
<keyword evidence="4 8" id="KW-1003">Cell membrane</keyword>
<proteinExistence type="inferred from homology"/>
<dbReference type="GO" id="GO:0005886">
    <property type="term" value="C:plasma membrane"/>
    <property type="evidence" value="ECO:0007669"/>
    <property type="project" value="UniProtKB-SubCell"/>
</dbReference>
<evidence type="ECO:0000313" key="11">
    <source>
        <dbReference type="Proteomes" id="UP000248214"/>
    </source>
</evidence>
<dbReference type="RefSeq" id="WP_110610147.1">
    <property type="nucleotide sequence ID" value="NZ_PDOD01000003.1"/>
</dbReference>
<organism evidence="10 11">
    <name type="scientific">Salipaludibacillus keqinensis</name>
    <dbReference type="NCBI Taxonomy" id="2045207"/>
    <lineage>
        <taxon>Bacteria</taxon>
        <taxon>Bacillati</taxon>
        <taxon>Bacillota</taxon>
        <taxon>Bacilli</taxon>
        <taxon>Bacillales</taxon>
        <taxon>Bacillaceae</taxon>
    </lineage>
</organism>
<dbReference type="AlphaFoldDB" id="A0A323TGB2"/>
<dbReference type="Pfam" id="PF01061">
    <property type="entry name" value="ABC2_membrane"/>
    <property type="match status" value="1"/>
</dbReference>
<evidence type="ECO:0000256" key="7">
    <source>
        <dbReference type="ARBA" id="ARBA00023136"/>
    </source>
</evidence>
<dbReference type="InterPro" id="IPR047817">
    <property type="entry name" value="ABC2_TM_bact-type"/>
</dbReference>
<accession>A0A323TGB2</accession>
<comment type="similarity">
    <text evidence="2 8">Belongs to the ABC-2 integral membrane protein family.</text>
</comment>
<dbReference type="PANTHER" id="PTHR30413">
    <property type="entry name" value="INNER MEMBRANE TRANSPORT PERMEASE"/>
    <property type="match status" value="1"/>
</dbReference>
<keyword evidence="6 8" id="KW-1133">Transmembrane helix</keyword>
<feature type="transmembrane region" description="Helical" evidence="8">
    <location>
        <begin position="37"/>
        <end position="58"/>
    </location>
</feature>
<name>A0A323TGB2_9BACI</name>
<evidence type="ECO:0000256" key="8">
    <source>
        <dbReference type="RuleBase" id="RU361157"/>
    </source>
</evidence>
<gene>
    <name evidence="10" type="ORF">CR194_13075</name>
</gene>
<feature type="transmembrane region" description="Helical" evidence="8">
    <location>
        <begin position="149"/>
        <end position="173"/>
    </location>
</feature>
<dbReference type="EMBL" id="PDOD01000003">
    <property type="protein sequence ID" value="PYZ92597.1"/>
    <property type="molecule type" value="Genomic_DNA"/>
</dbReference>
<feature type="transmembrane region" description="Helical" evidence="8">
    <location>
        <begin position="109"/>
        <end position="137"/>
    </location>
</feature>
<dbReference type="InterPro" id="IPR013525">
    <property type="entry name" value="ABC2_TM"/>
</dbReference>